<proteinExistence type="predicted"/>
<name>A0A6J4UGJ7_9SPHN</name>
<reference evidence="2" key="1">
    <citation type="submission" date="2020-02" db="EMBL/GenBank/DDBJ databases">
        <authorList>
            <person name="Meier V. D."/>
        </authorList>
    </citation>
    <scope>NUCLEOTIDE SEQUENCE</scope>
    <source>
        <strain evidence="2">AVDCRST_MAG23</strain>
    </source>
</reference>
<feature type="region of interest" description="Disordered" evidence="1">
    <location>
        <begin position="1"/>
        <end position="24"/>
    </location>
</feature>
<feature type="non-terminal residue" evidence="2">
    <location>
        <position position="35"/>
    </location>
</feature>
<protein>
    <submittedName>
        <fullName evidence="2">Uncharacterized protein</fullName>
    </submittedName>
</protein>
<dbReference type="AlphaFoldDB" id="A0A6J4UGJ7"/>
<gene>
    <name evidence="2" type="ORF">AVDCRST_MAG23-2886</name>
</gene>
<evidence type="ECO:0000313" key="2">
    <source>
        <dbReference type="EMBL" id="CAA9549787.1"/>
    </source>
</evidence>
<dbReference type="EMBL" id="CADCWD010000096">
    <property type="protein sequence ID" value="CAA9549787.1"/>
    <property type="molecule type" value="Genomic_DNA"/>
</dbReference>
<organism evidence="2">
    <name type="scientific">uncultured Sphingosinicella sp</name>
    <dbReference type="NCBI Taxonomy" id="478748"/>
    <lineage>
        <taxon>Bacteria</taxon>
        <taxon>Pseudomonadati</taxon>
        <taxon>Pseudomonadota</taxon>
        <taxon>Alphaproteobacteria</taxon>
        <taxon>Sphingomonadales</taxon>
        <taxon>Sphingosinicellaceae</taxon>
        <taxon>Sphingosinicella</taxon>
        <taxon>environmental samples</taxon>
    </lineage>
</organism>
<sequence>CRFSSKLSFPSSSPTSSVWRSDGSFSAAASRTAIC</sequence>
<feature type="compositionally biased region" description="Low complexity" evidence="1">
    <location>
        <begin position="1"/>
        <end position="21"/>
    </location>
</feature>
<feature type="non-terminal residue" evidence="2">
    <location>
        <position position="1"/>
    </location>
</feature>
<evidence type="ECO:0000256" key="1">
    <source>
        <dbReference type="SAM" id="MobiDB-lite"/>
    </source>
</evidence>
<accession>A0A6J4UGJ7</accession>